<accession>A0A9J7HI36</accession>
<keyword evidence="3" id="KW-1185">Reference proteome</keyword>
<gene>
    <name evidence="4" type="primary">LOC118404808</name>
</gene>
<sequence>MMVGLVLSVIMALCESLWHMCRRGRFPLNWKTRRRATNSVSDLDTFVEVDRKKNGHIQMVTTIRIPGVDKRVFIFTSQFQRRAANTASDMRRRQKNTNFFTSSQLAED</sequence>
<evidence type="ECO:0000313" key="4">
    <source>
        <dbReference type="RefSeq" id="XP_035660054.1"/>
    </source>
</evidence>
<dbReference type="RefSeq" id="XP_035660054.1">
    <property type="nucleotide sequence ID" value="XM_035804161.1"/>
</dbReference>
<feature type="compositionally biased region" description="Polar residues" evidence="1">
    <location>
        <begin position="96"/>
        <end position="108"/>
    </location>
</feature>
<reference evidence="3" key="1">
    <citation type="journal article" date="2020" name="Nat. Ecol. Evol.">
        <title>Deeply conserved synteny resolves early events in vertebrate evolution.</title>
        <authorList>
            <person name="Simakov O."/>
            <person name="Marletaz F."/>
            <person name="Yue J.X."/>
            <person name="O'Connell B."/>
            <person name="Jenkins J."/>
            <person name="Brandt A."/>
            <person name="Calef R."/>
            <person name="Tung C.H."/>
            <person name="Huang T.K."/>
            <person name="Schmutz J."/>
            <person name="Satoh N."/>
            <person name="Yu J.K."/>
            <person name="Putnam N.H."/>
            <person name="Green R.E."/>
            <person name="Rokhsar D.S."/>
        </authorList>
    </citation>
    <scope>NUCLEOTIDE SEQUENCE [LARGE SCALE GENOMIC DNA]</scope>
    <source>
        <strain evidence="3">S238N-H82</strain>
    </source>
</reference>
<evidence type="ECO:0000256" key="1">
    <source>
        <dbReference type="SAM" id="MobiDB-lite"/>
    </source>
</evidence>
<evidence type="ECO:0000256" key="2">
    <source>
        <dbReference type="SAM" id="SignalP"/>
    </source>
</evidence>
<keyword evidence="2" id="KW-0732">Signal</keyword>
<dbReference type="GeneID" id="118404808"/>
<feature type="signal peptide" evidence="2">
    <location>
        <begin position="1"/>
        <end position="16"/>
    </location>
</feature>
<feature type="chain" id="PRO_5039886071" evidence="2">
    <location>
        <begin position="17"/>
        <end position="108"/>
    </location>
</feature>
<organism evidence="3 4">
    <name type="scientific">Branchiostoma floridae</name>
    <name type="common">Florida lancelet</name>
    <name type="synonym">Amphioxus</name>
    <dbReference type="NCBI Taxonomy" id="7739"/>
    <lineage>
        <taxon>Eukaryota</taxon>
        <taxon>Metazoa</taxon>
        <taxon>Chordata</taxon>
        <taxon>Cephalochordata</taxon>
        <taxon>Leptocardii</taxon>
        <taxon>Amphioxiformes</taxon>
        <taxon>Branchiostomatidae</taxon>
        <taxon>Branchiostoma</taxon>
    </lineage>
</organism>
<reference evidence="4" key="2">
    <citation type="submission" date="2025-08" db="UniProtKB">
        <authorList>
            <consortium name="RefSeq"/>
        </authorList>
    </citation>
    <scope>IDENTIFICATION</scope>
    <source>
        <strain evidence="4">S238N-H82</strain>
        <tissue evidence="4">Testes</tissue>
    </source>
</reference>
<evidence type="ECO:0000313" key="3">
    <source>
        <dbReference type="Proteomes" id="UP000001554"/>
    </source>
</evidence>
<dbReference type="Proteomes" id="UP000001554">
    <property type="component" value="Chromosome 17"/>
</dbReference>
<proteinExistence type="predicted"/>
<protein>
    <submittedName>
        <fullName evidence="4">Uncharacterized protein LOC118404808 isoform X1</fullName>
    </submittedName>
</protein>
<feature type="region of interest" description="Disordered" evidence="1">
    <location>
        <begin position="85"/>
        <end position="108"/>
    </location>
</feature>
<name>A0A9J7HI36_BRAFL</name>
<dbReference type="AlphaFoldDB" id="A0A9J7HI36"/>
<dbReference type="KEGG" id="bfo:118404808"/>